<dbReference type="EMBL" id="PDJZ01000002">
    <property type="protein sequence ID" value="RXJ85508.1"/>
    <property type="molecule type" value="Genomic_DNA"/>
</dbReference>
<gene>
    <name evidence="2" type="ORF">CRU90_02710</name>
</gene>
<feature type="compositionally biased region" description="Polar residues" evidence="1">
    <location>
        <begin position="122"/>
        <end position="132"/>
    </location>
</feature>
<sequence>MKVTLQQKKKNFTMVSNIIAKDNTISLKAKGMCLILIHFPQDWHFYEEKLQDYASDGKTAISNALKELEVSGYLFRKQLREKGRFSNKLWIFSDEKLSSEDLKDFTEIGKTDVGKNDDGKPLTTNTHSNQTKESNKKNTQKKGRKKAYYEFVNVLKSNAMEYPNLKIVFENITYSFINKNGQMLLKDEESDIVLSKVYASKLYQKMANSLNVQIIRGQR</sequence>
<dbReference type="OrthoDB" id="5365860at2"/>
<comment type="caution">
    <text evidence="2">The sequence shown here is derived from an EMBL/GenBank/DDBJ whole genome shotgun (WGS) entry which is preliminary data.</text>
</comment>
<proteinExistence type="predicted"/>
<protein>
    <recommendedName>
        <fullName evidence="4">Helix-turn-helix domain-containing protein</fullName>
    </recommendedName>
</protein>
<organism evidence="2 3">
    <name type="scientific">Arcobacter cloacae</name>
    <dbReference type="NCBI Taxonomy" id="1054034"/>
    <lineage>
        <taxon>Bacteria</taxon>
        <taxon>Pseudomonadati</taxon>
        <taxon>Campylobacterota</taxon>
        <taxon>Epsilonproteobacteria</taxon>
        <taxon>Campylobacterales</taxon>
        <taxon>Arcobacteraceae</taxon>
        <taxon>Arcobacter</taxon>
    </lineage>
</organism>
<evidence type="ECO:0000256" key="1">
    <source>
        <dbReference type="SAM" id="MobiDB-lite"/>
    </source>
</evidence>
<evidence type="ECO:0000313" key="2">
    <source>
        <dbReference type="EMBL" id="RXJ85508.1"/>
    </source>
</evidence>
<feature type="region of interest" description="Disordered" evidence="1">
    <location>
        <begin position="113"/>
        <end position="142"/>
    </location>
</feature>
<dbReference type="RefSeq" id="WP_128985734.1">
    <property type="nucleotide sequence ID" value="NZ_PDJZ01000002.1"/>
</dbReference>
<evidence type="ECO:0008006" key="4">
    <source>
        <dbReference type="Google" id="ProtNLM"/>
    </source>
</evidence>
<dbReference type="Proteomes" id="UP000290870">
    <property type="component" value="Unassembled WGS sequence"/>
</dbReference>
<accession>A0A4Q0ZPH3</accession>
<reference evidence="2 3" key="1">
    <citation type="submission" date="2017-10" db="EMBL/GenBank/DDBJ databases">
        <title>Genomics of the genus Arcobacter.</title>
        <authorList>
            <person name="Perez-Cataluna A."/>
            <person name="Figueras M.J."/>
        </authorList>
    </citation>
    <scope>NUCLEOTIDE SEQUENCE [LARGE SCALE GENOMIC DNA]</scope>
    <source>
        <strain evidence="2 3">F26</strain>
    </source>
</reference>
<dbReference type="AlphaFoldDB" id="A0A4Q0ZPH3"/>
<name>A0A4Q0ZPH3_9BACT</name>
<evidence type="ECO:0000313" key="3">
    <source>
        <dbReference type="Proteomes" id="UP000290870"/>
    </source>
</evidence>